<dbReference type="InterPro" id="IPR029060">
    <property type="entry name" value="PIN-like_dom_sf"/>
</dbReference>
<reference evidence="1 2" key="1">
    <citation type="submission" date="2017-11" db="EMBL/GenBank/DDBJ databases">
        <authorList>
            <person name="Blom J."/>
        </authorList>
    </citation>
    <scope>NUCLEOTIDE SEQUENCE [LARGE SCALE GENOMIC DNA]</scope>
    <source>
        <strain evidence="1 2">CFBP3846</strain>
        <plasmid evidence="2">pp2</plasmid>
    </source>
</reference>
<dbReference type="Proteomes" id="UP000239665">
    <property type="component" value="Plasmid PP2"/>
</dbReference>
<dbReference type="RefSeq" id="WP_060412818.1">
    <property type="nucleotide sequence ID" value="NZ_LIIJ01000102.1"/>
</dbReference>
<geneLocation type="plasmid" evidence="2">
    <name>pp2</name>
</geneLocation>
<evidence type="ECO:0000313" key="1">
    <source>
        <dbReference type="EMBL" id="SOS30691.1"/>
    </source>
</evidence>
<name>A0ABY1UFF4_PSESX</name>
<keyword evidence="2" id="KW-1185">Reference proteome</keyword>
<keyword evidence="1" id="KW-0614">Plasmid</keyword>
<protein>
    <submittedName>
        <fullName evidence="1">Nucleic acid-binding protein, contains PIN domain</fullName>
    </submittedName>
</protein>
<gene>
    <name evidence="1" type="ORF">CFBP3846_P200101</name>
</gene>
<dbReference type="Pfam" id="PF14367">
    <property type="entry name" value="DUF4411"/>
    <property type="match status" value="1"/>
</dbReference>
<dbReference type="SUPFAM" id="SSF88723">
    <property type="entry name" value="PIN domain-like"/>
    <property type="match status" value="1"/>
</dbReference>
<accession>A0ABY1UFF4</accession>
<dbReference type="InterPro" id="IPR016541">
    <property type="entry name" value="UCP008505"/>
</dbReference>
<proteinExistence type="predicted"/>
<dbReference type="EMBL" id="LT963404">
    <property type="protein sequence ID" value="SOS30691.1"/>
    <property type="molecule type" value="Genomic_DNA"/>
</dbReference>
<evidence type="ECO:0000313" key="2">
    <source>
        <dbReference type="Proteomes" id="UP000239665"/>
    </source>
</evidence>
<sequence length="119" mass="13312">MQVFDASSMLYAWDNYPVAQFPGLWKWMSDRVAQGVIRMSEVAVEEVGHKAPECVTWLKDAGLQKMPVTEAILLEALRIKGLLEIEEDKYGAGVDENDLYIIATAKLHACELVSTPTKK</sequence>
<organism evidence="1 2">
    <name type="scientific">Pseudomonas syringae pv. avii</name>
    <dbReference type="NCBI Taxonomy" id="663959"/>
    <lineage>
        <taxon>Bacteria</taxon>
        <taxon>Pseudomonadati</taxon>
        <taxon>Pseudomonadota</taxon>
        <taxon>Gammaproteobacteria</taxon>
        <taxon>Pseudomonadales</taxon>
        <taxon>Pseudomonadaceae</taxon>
        <taxon>Pseudomonas</taxon>
        <taxon>Pseudomonas syringae</taxon>
    </lineage>
</organism>